<evidence type="ECO:0000313" key="10">
    <source>
        <dbReference type="EMBL" id="MDB1126031.1"/>
    </source>
</evidence>
<dbReference type="SUPFAM" id="SSF51261">
    <property type="entry name" value="Duplicated hybrid motif"/>
    <property type="match status" value="1"/>
</dbReference>
<evidence type="ECO:0000256" key="8">
    <source>
        <dbReference type="SAM" id="MobiDB-lite"/>
    </source>
</evidence>
<dbReference type="NCBIfam" id="NF008652">
    <property type="entry name" value="PRK11649.1"/>
    <property type="match status" value="1"/>
</dbReference>
<evidence type="ECO:0000256" key="1">
    <source>
        <dbReference type="ARBA" id="ARBA00001947"/>
    </source>
</evidence>
<dbReference type="Pfam" id="PF19425">
    <property type="entry name" value="Csd3_N2"/>
    <property type="match status" value="1"/>
</dbReference>
<dbReference type="EMBL" id="JAQLOI010000003">
    <property type="protein sequence ID" value="MDB1126031.1"/>
    <property type="molecule type" value="Genomic_DNA"/>
</dbReference>
<comment type="caution">
    <text evidence="10">The sequence shown here is derived from an EMBL/GenBank/DDBJ whole genome shotgun (WGS) entry which is preliminary data.</text>
</comment>
<evidence type="ECO:0000256" key="4">
    <source>
        <dbReference type="ARBA" id="ARBA00022723"/>
    </source>
</evidence>
<feature type="domain" description="LysM" evidence="9">
    <location>
        <begin position="75"/>
        <end position="123"/>
    </location>
</feature>
<keyword evidence="11" id="KW-1185">Reference proteome</keyword>
<evidence type="ECO:0000313" key="11">
    <source>
        <dbReference type="Proteomes" id="UP001210678"/>
    </source>
</evidence>
<dbReference type="EC" id="3.4.24.-" evidence="10"/>
<dbReference type="InterPro" id="IPR016047">
    <property type="entry name" value="M23ase_b-sheet_dom"/>
</dbReference>
<evidence type="ECO:0000256" key="7">
    <source>
        <dbReference type="ARBA" id="ARBA00023049"/>
    </source>
</evidence>
<dbReference type="PROSITE" id="PS51782">
    <property type="entry name" value="LYSM"/>
    <property type="match status" value="1"/>
</dbReference>
<evidence type="ECO:0000256" key="2">
    <source>
        <dbReference type="ARBA" id="ARBA00004196"/>
    </source>
</evidence>
<evidence type="ECO:0000256" key="5">
    <source>
        <dbReference type="ARBA" id="ARBA00022801"/>
    </source>
</evidence>
<sequence>MFSPVSYIVSSEVPLKNRLLATALPLVAFITLLSLSVDSKKEDRQFVPIQLKEMPTYENASSKTDPQQIESAPEYSYIIQKGDNLSSIFEQLGFPYSDLLKVMEADLNYLMLDTLQPGNQLLFWAEEGEKHLSKMILQFNSADKVLYTRHDDDSYQFQDISLPGEWKLEPFVGEIHGSFSQSANKAGVGNNEIEQINTLLKDKLNFARDLRAGDQFEIIQNRQYVDNQATGKKEVQAIRIHNRGRTVTAFLHTDGQYYDKDGKSLQRAFQRYPTGKRYRISSSFNPNRKHPVTGRVSPHNGTDFATPIGTPIYSTGDGKVVLTTNHPYAGKYIVIQHGNTYKTRYLHLSRILVKKGQSVSRGQKIALSGNTGRSTGPHLHYEFMIRNKAVNAMTAKIPMASSVPKKEMGEFKARIAKYNELLGEQLLALNTN</sequence>
<dbReference type="InterPro" id="IPR018392">
    <property type="entry name" value="LysM"/>
</dbReference>
<name>A0ABT4YWV4_9VIBR</name>
<keyword evidence="5 10" id="KW-0378">Hydrolase</keyword>
<dbReference type="Pfam" id="PF01551">
    <property type="entry name" value="Peptidase_M23"/>
    <property type="match status" value="1"/>
</dbReference>
<evidence type="ECO:0000259" key="9">
    <source>
        <dbReference type="PROSITE" id="PS51782"/>
    </source>
</evidence>
<proteinExistence type="predicted"/>
<organism evidence="10 11">
    <name type="scientific">Vibrio algarum</name>
    <dbReference type="NCBI Taxonomy" id="3020714"/>
    <lineage>
        <taxon>Bacteria</taxon>
        <taxon>Pseudomonadati</taxon>
        <taxon>Pseudomonadota</taxon>
        <taxon>Gammaproteobacteria</taxon>
        <taxon>Vibrionales</taxon>
        <taxon>Vibrionaceae</taxon>
        <taxon>Vibrio</taxon>
    </lineage>
</organism>
<comment type="cofactor">
    <cofactor evidence="1">
        <name>Zn(2+)</name>
        <dbReference type="ChEBI" id="CHEBI:29105"/>
    </cofactor>
</comment>
<dbReference type="Gene3D" id="2.70.70.10">
    <property type="entry name" value="Glucose Permease (Domain IIA)"/>
    <property type="match status" value="1"/>
</dbReference>
<dbReference type="InterPro" id="IPR011055">
    <property type="entry name" value="Dup_hybrid_motif"/>
</dbReference>
<comment type="subcellular location">
    <subcellularLocation>
        <location evidence="2">Cell envelope</location>
    </subcellularLocation>
</comment>
<keyword evidence="7" id="KW-0482">Metalloprotease</keyword>
<protein>
    <submittedName>
        <fullName evidence="10">Murein DD-endopeptidase MepM</fullName>
        <ecNumber evidence="10">3.4.24.-</ecNumber>
    </submittedName>
</protein>
<evidence type="ECO:0000256" key="3">
    <source>
        <dbReference type="ARBA" id="ARBA00022670"/>
    </source>
</evidence>
<keyword evidence="6" id="KW-0862">Zinc</keyword>
<dbReference type="InterPro" id="IPR045834">
    <property type="entry name" value="Csd3_N2"/>
</dbReference>
<dbReference type="InterPro" id="IPR007340">
    <property type="entry name" value="LysM_Opacity-associatedA"/>
</dbReference>
<dbReference type="Gene3D" id="3.10.450.350">
    <property type="match status" value="2"/>
</dbReference>
<feature type="region of interest" description="Disordered" evidence="8">
    <location>
        <begin position="279"/>
        <end position="301"/>
    </location>
</feature>
<accession>A0ABT4YWV4</accession>
<dbReference type="GO" id="GO:0016787">
    <property type="term" value="F:hydrolase activity"/>
    <property type="evidence" value="ECO:0007669"/>
    <property type="project" value="UniProtKB-KW"/>
</dbReference>
<dbReference type="Proteomes" id="UP001210678">
    <property type="component" value="Unassembled WGS sequence"/>
</dbReference>
<dbReference type="PANTHER" id="PTHR21666">
    <property type="entry name" value="PEPTIDASE-RELATED"/>
    <property type="match status" value="1"/>
</dbReference>
<dbReference type="CDD" id="cd12797">
    <property type="entry name" value="M23_peptidase"/>
    <property type="match status" value="1"/>
</dbReference>
<keyword evidence="3" id="KW-0645">Protease</keyword>
<dbReference type="Pfam" id="PF04225">
    <property type="entry name" value="LysM_OapA"/>
    <property type="match status" value="1"/>
</dbReference>
<keyword evidence="4" id="KW-0479">Metal-binding</keyword>
<reference evidence="10 11" key="1">
    <citation type="submission" date="2023-01" db="EMBL/GenBank/DDBJ databases">
        <title>Vibrio sp. KJ40-1 sp.nov, isolated from marine algae.</title>
        <authorList>
            <person name="Butt M."/>
            <person name="Kim J.M.J."/>
            <person name="Jeon C.O.C."/>
        </authorList>
    </citation>
    <scope>NUCLEOTIDE SEQUENCE [LARGE SCALE GENOMIC DNA]</scope>
    <source>
        <strain evidence="10 11">KJ40-1</strain>
    </source>
</reference>
<evidence type="ECO:0000256" key="6">
    <source>
        <dbReference type="ARBA" id="ARBA00022833"/>
    </source>
</evidence>
<dbReference type="InterPro" id="IPR050570">
    <property type="entry name" value="Cell_wall_metabolism_enzyme"/>
</dbReference>
<dbReference type="PANTHER" id="PTHR21666:SF292">
    <property type="entry name" value="MUREIN DD-ENDOPEPTIDASE MEPM"/>
    <property type="match status" value="1"/>
</dbReference>
<gene>
    <name evidence="10" type="primary">mepM</name>
    <name evidence="10" type="ORF">PGX00_21140</name>
</gene>